<dbReference type="Proteomes" id="UP000324209">
    <property type="component" value="Chromosome"/>
</dbReference>
<accession>A0A5C1QIL8</accession>
<gene>
    <name evidence="1" type="ORF">EXM22_02250</name>
</gene>
<evidence type="ECO:0000313" key="1">
    <source>
        <dbReference type="EMBL" id="QEN06870.1"/>
    </source>
</evidence>
<keyword evidence="2" id="KW-1185">Reference proteome</keyword>
<proteinExistence type="predicted"/>
<protein>
    <submittedName>
        <fullName evidence="1">DUF1007 family protein</fullName>
    </submittedName>
</protein>
<evidence type="ECO:0000313" key="2">
    <source>
        <dbReference type="Proteomes" id="UP000324209"/>
    </source>
</evidence>
<dbReference type="OrthoDB" id="9812956at2"/>
<dbReference type="KEGG" id="ock:EXM22_02250"/>
<dbReference type="EMBL" id="CP036150">
    <property type="protein sequence ID" value="QEN06870.1"/>
    <property type="molecule type" value="Genomic_DNA"/>
</dbReference>
<dbReference type="Pfam" id="PF06226">
    <property type="entry name" value="DUF1007"/>
    <property type="match status" value="1"/>
</dbReference>
<sequence length="211" mass="25261">MTSRKFMLFIVFLFLIQFQIHAHPHMSITTRCSFTFEDMELTGVWVDYRFDKYFSIDILQSFDLDQNKIFDSEETLEVYNNAFINLENYGFFISIRDGDKRSSPQKVSDFSLSYEDNHISYRFFMKLEDSDERQVVLSVFDPTYFCSCTYEETDTVRVISDEDFQFDYSVKENKDYPVYYDPYAAVGDDTTHDFWFPGLETAYPEEIHFVY</sequence>
<reference evidence="1 2" key="1">
    <citation type="submission" date="2019-02" db="EMBL/GenBank/DDBJ databases">
        <title>Complete Genome Sequence and Methylome Analysis of free living Spirochaetas.</title>
        <authorList>
            <person name="Fomenkov A."/>
            <person name="Dubinina G."/>
            <person name="Leshcheva N."/>
            <person name="Mikheeva N."/>
            <person name="Grabovich M."/>
            <person name="Vincze T."/>
            <person name="Roberts R.J."/>
        </authorList>
    </citation>
    <scope>NUCLEOTIDE SEQUENCE [LARGE SCALE GENOMIC DNA]</scope>
    <source>
        <strain evidence="1 2">K2</strain>
    </source>
</reference>
<dbReference type="RefSeq" id="WP_149484952.1">
    <property type="nucleotide sequence ID" value="NZ_CP036150.1"/>
</dbReference>
<dbReference type="AlphaFoldDB" id="A0A5C1QIL8"/>
<name>A0A5C1QIL8_9SPIO</name>
<dbReference type="InterPro" id="IPR010412">
    <property type="entry name" value="DUF1007"/>
</dbReference>
<organism evidence="1 2">
    <name type="scientific">Oceanispirochaeta crateris</name>
    <dbReference type="NCBI Taxonomy" id="2518645"/>
    <lineage>
        <taxon>Bacteria</taxon>
        <taxon>Pseudomonadati</taxon>
        <taxon>Spirochaetota</taxon>
        <taxon>Spirochaetia</taxon>
        <taxon>Spirochaetales</taxon>
        <taxon>Spirochaetaceae</taxon>
        <taxon>Oceanispirochaeta</taxon>
    </lineage>
</organism>